<evidence type="ECO:0000313" key="2">
    <source>
        <dbReference type="Proteomes" id="UP000229307"/>
    </source>
</evidence>
<evidence type="ECO:0008006" key="3">
    <source>
        <dbReference type="Google" id="ProtNLM"/>
    </source>
</evidence>
<organism evidence="1 2">
    <name type="scientific">Candidatus Desantisbacteria bacterium CG_4_10_14_0_8_um_filter_48_22</name>
    <dbReference type="NCBI Taxonomy" id="1974543"/>
    <lineage>
        <taxon>Bacteria</taxon>
        <taxon>Candidatus Desantisiibacteriota</taxon>
    </lineage>
</organism>
<protein>
    <recommendedName>
        <fullName evidence="3">Type II toxin-antitoxin system RelE/ParE family toxin</fullName>
    </recommendedName>
</protein>
<proteinExistence type="predicted"/>
<comment type="caution">
    <text evidence="1">The sequence shown here is derived from an EMBL/GenBank/DDBJ whole genome shotgun (WGS) entry which is preliminary data.</text>
</comment>
<dbReference type="EMBL" id="PFMR01000203">
    <property type="protein sequence ID" value="PIZ16228.1"/>
    <property type="molecule type" value="Genomic_DNA"/>
</dbReference>
<dbReference type="Pfam" id="PF05973">
    <property type="entry name" value="Gp49"/>
    <property type="match status" value="1"/>
</dbReference>
<sequence length="120" mass="14340">MWKIRYYRSADGGCPVEEYLDSLPVKAQVKISNLLKLLREMGYELKRPYVDYLDQGIRELRAISSGNQHRVLHFFFMKNHIICTHGFTKKTDRVPQEEIERALRIKKDFETRFARGEYKL</sequence>
<evidence type="ECO:0000313" key="1">
    <source>
        <dbReference type="EMBL" id="PIZ16228.1"/>
    </source>
</evidence>
<reference evidence="2" key="1">
    <citation type="submission" date="2017-09" db="EMBL/GenBank/DDBJ databases">
        <title>Depth-based differentiation of microbial function through sediment-hosted aquifers and enrichment of novel symbionts in the deep terrestrial subsurface.</title>
        <authorList>
            <person name="Probst A.J."/>
            <person name="Ladd B."/>
            <person name="Jarett J.K."/>
            <person name="Geller-Mcgrath D.E."/>
            <person name="Sieber C.M.K."/>
            <person name="Emerson J.B."/>
            <person name="Anantharaman K."/>
            <person name="Thomas B.C."/>
            <person name="Malmstrom R."/>
            <person name="Stieglmeier M."/>
            <person name="Klingl A."/>
            <person name="Woyke T."/>
            <person name="Ryan C.M."/>
            <person name="Banfield J.F."/>
        </authorList>
    </citation>
    <scope>NUCLEOTIDE SEQUENCE [LARGE SCALE GENOMIC DNA]</scope>
</reference>
<dbReference type="AlphaFoldDB" id="A0A2M7S9V5"/>
<dbReference type="InterPro" id="IPR009241">
    <property type="entry name" value="HigB-like"/>
</dbReference>
<accession>A0A2M7S9V5</accession>
<dbReference type="Proteomes" id="UP000229307">
    <property type="component" value="Unassembled WGS sequence"/>
</dbReference>
<name>A0A2M7S9V5_9BACT</name>
<gene>
    <name evidence="1" type="ORF">COY52_07620</name>
</gene>